<evidence type="ECO:0000313" key="1">
    <source>
        <dbReference type="EMBL" id="VDM77737.1"/>
    </source>
</evidence>
<reference evidence="1 2" key="1">
    <citation type="submission" date="2018-11" db="EMBL/GenBank/DDBJ databases">
        <authorList>
            <consortium name="Pathogen Informatics"/>
        </authorList>
    </citation>
    <scope>NUCLEOTIDE SEQUENCE [LARGE SCALE GENOMIC DNA]</scope>
</reference>
<dbReference type="EMBL" id="UYYB01099984">
    <property type="protein sequence ID" value="VDM77737.1"/>
    <property type="molecule type" value="Genomic_DNA"/>
</dbReference>
<keyword evidence="2" id="KW-1185">Reference proteome</keyword>
<protein>
    <submittedName>
        <fullName evidence="1">Uncharacterized protein</fullName>
    </submittedName>
</protein>
<gene>
    <name evidence="1" type="ORF">SVUK_LOCUS12735</name>
</gene>
<name>A0A3P7JNF3_STRVU</name>
<dbReference type="Proteomes" id="UP000270094">
    <property type="component" value="Unassembled WGS sequence"/>
</dbReference>
<dbReference type="AlphaFoldDB" id="A0A3P7JNF3"/>
<dbReference type="OrthoDB" id="5896293at2759"/>
<accession>A0A3P7JNF3</accession>
<sequence>MWYSKPYLQQIQGFVNGVTQHCDKRSTLQIFDPGRSVINEDCPSAQIGTVQQKNLISDITVNQALPASSRSAGDQLDMLLEQLNTCVAQNPLAPTEAGVVFVFTDVPCTELCQSANLRSDAQVITETLITRQRFIMKIMFLSDGTSEAGNSLRDSLLRKVNCKSII</sequence>
<proteinExistence type="predicted"/>
<organism evidence="1 2">
    <name type="scientific">Strongylus vulgaris</name>
    <name type="common">Blood worm</name>
    <dbReference type="NCBI Taxonomy" id="40348"/>
    <lineage>
        <taxon>Eukaryota</taxon>
        <taxon>Metazoa</taxon>
        <taxon>Ecdysozoa</taxon>
        <taxon>Nematoda</taxon>
        <taxon>Chromadorea</taxon>
        <taxon>Rhabditida</taxon>
        <taxon>Rhabditina</taxon>
        <taxon>Rhabditomorpha</taxon>
        <taxon>Strongyloidea</taxon>
        <taxon>Strongylidae</taxon>
        <taxon>Strongylus</taxon>
    </lineage>
</organism>
<evidence type="ECO:0000313" key="2">
    <source>
        <dbReference type="Proteomes" id="UP000270094"/>
    </source>
</evidence>